<comment type="caution">
    <text evidence="4">The sequence shown here is derived from an EMBL/GenBank/DDBJ whole genome shotgun (WGS) entry which is preliminary data.</text>
</comment>
<dbReference type="Gene3D" id="1.20.140.10">
    <property type="entry name" value="Butyryl-CoA Dehydrogenase, subunit A, domain 3"/>
    <property type="match status" value="1"/>
</dbReference>
<dbReference type="Pfam" id="PF00441">
    <property type="entry name" value="Acyl-CoA_dh_1"/>
    <property type="match status" value="1"/>
</dbReference>
<protein>
    <submittedName>
        <fullName evidence="4">Acyl-CoA dehydrogenase</fullName>
    </submittedName>
</protein>
<feature type="domain" description="Acyl-CoA dehydrogenase/oxidase C-terminal" evidence="3">
    <location>
        <begin position="5"/>
        <end position="120"/>
    </location>
</feature>
<dbReference type="AlphaFoldDB" id="A0A2M8Q733"/>
<keyword evidence="1" id="KW-0285">Flavoprotein</keyword>
<dbReference type="InterPro" id="IPR009075">
    <property type="entry name" value="AcylCo_DH/oxidase_C"/>
</dbReference>
<keyword evidence="2" id="KW-0560">Oxidoreductase</keyword>
<dbReference type="GO" id="GO:0033539">
    <property type="term" value="P:fatty acid beta-oxidation using acyl-CoA dehydrogenase"/>
    <property type="evidence" value="ECO:0007669"/>
    <property type="project" value="TreeGrafter"/>
</dbReference>
<dbReference type="GO" id="GO:0003995">
    <property type="term" value="F:acyl-CoA dehydrogenase activity"/>
    <property type="evidence" value="ECO:0007669"/>
    <property type="project" value="TreeGrafter"/>
</dbReference>
<organism evidence="4 5">
    <name type="scientific">Candidatus Thermofonsia Clade 3 bacterium</name>
    <dbReference type="NCBI Taxonomy" id="2364212"/>
    <lineage>
        <taxon>Bacteria</taxon>
        <taxon>Bacillati</taxon>
        <taxon>Chloroflexota</taxon>
        <taxon>Candidatus Thermofontia</taxon>
        <taxon>Candidatus Thermofonsia Clade 3</taxon>
    </lineage>
</organism>
<dbReference type="InterPro" id="IPR050741">
    <property type="entry name" value="Acyl-CoA_dehydrogenase"/>
</dbReference>
<name>A0A2M8Q733_9CHLR</name>
<reference evidence="4 5" key="1">
    <citation type="submission" date="2017-11" db="EMBL/GenBank/DDBJ databases">
        <title>Evolution of Phototrophy in the Chloroflexi Phylum Driven by Horizontal Gene Transfer.</title>
        <authorList>
            <person name="Ward L.M."/>
            <person name="Hemp J."/>
            <person name="Shih P.M."/>
            <person name="Mcglynn S.E."/>
            <person name="Fischer W."/>
        </authorList>
    </citation>
    <scope>NUCLEOTIDE SEQUENCE [LARGE SCALE GENOMIC DNA]</scope>
    <source>
        <strain evidence="4">JP3_7</strain>
    </source>
</reference>
<gene>
    <name evidence="4" type="ORF">CUN48_18085</name>
</gene>
<evidence type="ECO:0000259" key="3">
    <source>
        <dbReference type="Pfam" id="PF00441"/>
    </source>
</evidence>
<dbReference type="EMBL" id="PGTN01000936">
    <property type="protein sequence ID" value="PJF45595.1"/>
    <property type="molecule type" value="Genomic_DNA"/>
</dbReference>
<evidence type="ECO:0000313" key="4">
    <source>
        <dbReference type="EMBL" id="PJF45595.1"/>
    </source>
</evidence>
<proteinExistence type="predicted"/>
<accession>A0A2M8Q733</accession>
<evidence type="ECO:0000256" key="1">
    <source>
        <dbReference type="ARBA" id="ARBA00022630"/>
    </source>
</evidence>
<dbReference type="Proteomes" id="UP000230790">
    <property type="component" value="Unassembled WGS sequence"/>
</dbReference>
<dbReference type="GO" id="GO:0005737">
    <property type="term" value="C:cytoplasm"/>
    <property type="evidence" value="ECO:0007669"/>
    <property type="project" value="TreeGrafter"/>
</dbReference>
<dbReference type="PANTHER" id="PTHR48083">
    <property type="entry name" value="MEDIUM-CHAIN SPECIFIC ACYL-COA DEHYDROGENASE, MITOCHONDRIAL-RELATED"/>
    <property type="match status" value="1"/>
</dbReference>
<evidence type="ECO:0000313" key="5">
    <source>
        <dbReference type="Proteomes" id="UP000230790"/>
    </source>
</evidence>
<sequence>CRYAVRRELAPGRPIAAQQVVQHWIAESRAEIDAARLLVLDAAARIDSVGASAARIEISTIKFFVANVLQRVLDRAIQVHGGLGVTDDVVLAFWWRHERAARIYDGADEVHKDVVARHVLRQYGFDARRRE</sequence>
<feature type="non-terminal residue" evidence="4">
    <location>
        <position position="1"/>
    </location>
</feature>
<dbReference type="InterPro" id="IPR036250">
    <property type="entry name" value="AcylCo_DH-like_C"/>
</dbReference>
<evidence type="ECO:0000256" key="2">
    <source>
        <dbReference type="ARBA" id="ARBA00023002"/>
    </source>
</evidence>
<dbReference type="SUPFAM" id="SSF47203">
    <property type="entry name" value="Acyl-CoA dehydrogenase C-terminal domain-like"/>
    <property type="match status" value="1"/>
</dbReference>